<evidence type="ECO:0000313" key="2">
    <source>
        <dbReference type="Proteomes" id="UP000184480"/>
    </source>
</evidence>
<gene>
    <name evidence="1" type="ORF">SAMN05444362_102441</name>
</gene>
<proteinExistence type="predicted"/>
<sequence length="33" mass="3711">MKDPETVYLYLVGSGFDLASNCFDKVYYGSKSI</sequence>
<dbReference type="STRING" id="1346286.SAMN05444362_102441"/>
<dbReference type="AlphaFoldDB" id="A0A1M4X8Q0"/>
<accession>A0A1M4X8Q0</accession>
<dbReference type="Proteomes" id="UP000184480">
    <property type="component" value="Unassembled WGS sequence"/>
</dbReference>
<keyword evidence="2" id="KW-1185">Reference proteome</keyword>
<evidence type="ECO:0000313" key="1">
    <source>
        <dbReference type="EMBL" id="SHE89869.1"/>
    </source>
</evidence>
<organism evidence="1 2">
    <name type="scientific">Dysgonomonas macrotermitis</name>
    <dbReference type="NCBI Taxonomy" id="1346286"/>
    <lineage>
        <taxon>Bacteria</taxon>
        <taxon>Pseudomonadati</taxon>
        <taxon>Bacteroidota</taxon>
        <taxon>Bacteroidia</taxon>
        <taxon>Bacteroidales</taxon>
        <taxon>Dysgonomonadaceae</taxon>
        <taxon>Dysgonomonas</taxon>
    </lineage>
</organism>
<dbReference type="EMBL" id="FQUC01000002">
    <property type="protein sequence ID" value="SHE89869.1"/>
    <property type="molecule type" value="Genomic_DNA"/>
</dbReference>
<protein>
    <submittedName>
        <fullName evidence="1">Uncharacterized protein</fullName>
    </submittedName>
</protein>
<name>A0A1M4X8Q0_9BACT</name>
<reference evidence="2" key="1">
    <citation type="submission" date="2016-11" db="EMBL/GenBank/DDBJ databases">
        <authorList>
            <person name="Varghese N."/>
            <person name="Submissions S."/>
        </authorList>
    </citation>
    <scope>NUCLEOTIDE SEQUENCE [LARGE SCALE GENOMIC DNA]</scope>
    <source>
        <strain evidence="2">DSM 27370</strain>
    </source>
</reference>